<dbReference type="Proteomes" id="UP000669133">
    <property type="component" value="Unassembled WGS sequence"/>
</dbReference>
<gene>
    <name evidence="2" type="ORF">I9W82_000751</name>
</gene>
<proteinExistence type="predicted"/>
<evidence type="ECO:0000313" key="2">
    <source>
        <dbReference type="EMBL" id="KAG5421659.1"/>
    </source>
</evidence>
<sequence length="82" mass="9129">MSSSNSIAPEFIPESASTPSSAVPPVTAQVDSFQQDTTSIFFFDFYTGTVPLFCTDINFHRTNFAPAPYEHTQNNFSQHFLT</sequence>
<feature type="compositionally biased region" description="Low complexity" evidence="1">
    <location>
        <begin position="15"/>
        <end position="25"/>
    </location>
</feature>
<evidence type="ECO:0000256" key="1">
    <source>
        <dbReference type="SAM" id="MobiDB-lite"/>
    </source>
</evidence>
<dbReference type="EMBL" id="JAEOAQ010000001">
    <property type="protein sequence ID" value="KAG5421659.1"/>
    <property type="molecule type" value="Genomic_DNA"/>
</dbReference>
<organism evidence="2 3">
    <name type="scientific">Candida metapsilosis</name>
    <dbReference type="NCBI Taxonomy" id="273372"/>
    <lineage>
        <taxon>Eukaryota</taxon>
        <taxon>Fungi</taxon>
        <taxon>Dikarya</taxon>
        <taxon>Ascomycota</taxon>
        <taxon>Saccharomycotina</taxon>
        <taxon>Pichiomycetes</taxon>
        <taxon>Debaryomycetaceae</taxon>
        <taxon>Candida/Lodderomyces clade</taxon>
        <taxon>Candida</taxon>
    </lineage>
</organism>
<feature type="region of interest" description="Disordered" evidence="1">
    <location>
        <begin position="1"/>
        <end position="25"/>
    </location>
</feature>
<dbReference type="GeneID" id="93649380"/>
<comment type="caution">
    <text evidence="2">The sequence shown here is derived from an EMBL/GenBank/DDBJ whole genome shotgun (WGS) entry which is preliminary data.</text>
</comment>
<evidence type="ECO:0000313" key="3">
    <source>
        <dbReference type="Proteomes" id="UP000669133"/>
    </source>
</evidence>
<name>A0A8H7ZJ57_9ASCO</name>
<reference evidence="2 3" key="1">
    <citation type="submission" date="2020-12" db="EMBL/GenBank/DDBJ databases">
        <title>Effect of drift, selection, and recombination on the evolution of hybrid genomes in Candida yeast pathogens.</title>
        <authorList>
            <person name="Mixao V."/>
            <person name="Ksiezopolska E."/>
            <person name="Saus E."/>
            <person name="Boekhout T."/>
            <person name="Gacser A."/>
            <person name="Gabaldon T."/>
        </authorList>
    </citation>
    <scope>NUCLEOTIDE SEQUENCE [LARGE SCALE GENOMIC DNA]</scope>
    <source>
        <strain evidence="2 3">BP57</strain>
    </source>
</reference>
<accession>A0A8H7ZJ57</accession>
<dbReference type="RefSeq" id="XP_067550775.1">
    <property type="nucleotide sequence ID" value="XM_067695149.1"/>
</dbReference>
<protein>
    <submittedName>
        <fullName evidence="2">Uncharacterized protein</fullName>
    </submittedName>
</protein>
<dbReference type="AlphaFoldDB" id="A0A8H7ZJ57"/>
<keyword evidence="3" id="KW-1185">Reference proteome</keyword>